<dbReference type="GO" id="GO:0004021">
    <property type="term" value="F:L-alanine:2-oxoglutarate aminotransferase activity"/>
    <property type="evidence" value="ECO:0007669"/>
    <property type="project" value="UniProtKB-EC"/>
</dbReference>
<dbReference type="CDD" id="cd00609">
    <property type="entry name" value="AAT_like"/>
    <property type="match status" value="1"/>
</dbReference>
<evidence type="ECO:0000256" key="6">
    <source>
        <dbReference type="ARBA" id="ARBA00025708"/>
    </source>
</evidence>
<feature type="domain" description="Aminotransferase class I/classII large" evidence="10">
    <location>
        <begin position="84"/>
        <end position="464"/>
    </location>
</feature>
<evidence type="ECO:0000256" key="1">
    <source>
        <dbReference type="ARBA" id="ARBA00001933"/>
    </source>
</evidence>
<sequence length="527" mass="58364">MSVMMRLTLNSSAEEQLQKQAETLRLQLTQKMSKPFKKLIDVSSGDIQSTGMKPITFVRQVLAGCLCPDLLLSDTLPHDVQLRVQKLLEHCDGGSVGAYAESSGMAYVQRTVAKYISARDGGLSSNPAHIFITSGSLRAITVVLKLLAQSGGSFQTGVMVPVPLPNALPHVLERVGSLPLFYCLREEAGWSIEREELHRAIQASKDHCCPRAIYISNPSNPTGHVQSRESIKDVIRFAAQNNLFLLVDEVYQDTVFGLGSEFVSYKKVLAEMGPPYSNTVQLASVHSLSNGIMGECGLRAGYMELVNVDESVMLFAEALLCGDISTPITGQIALDVMADPPRPGNQSYFLYKQEMESRLNTLKCNVHRSTEFFNSLPDFHCPPVQSGIFIYPHLKFSPAALTYAQGLGVEAGLWYCERLLQEEGVCVGVNRCVGEAVTHNSPPGSCWHLRLCVLMPPDALEEVLCHLQAFHCRFLKDTSRAFCGAVRVLSEVVNHQVFCNGNHRNQLYQCVYFYKTAVHQLHHIRDK</sequence>
<dbReference type="Proteomes" id="UP000752171">
    <property type="component" value="Unassembled WGS sequence"/>
</dbReference>
<comment type="cofactor">
    <cofactor evidence="1">
        <name>pyridoxal 5'-phosphate</name>
        <dbReference type="ChEBI" id="CHEBI:597326"/>
    </cofactor>
</comment>
<dbReference type="FunFam" id="3.40.640.10:FF:000129">
    <property type="entry name" value="Alanine aminotransferase 2"/>
    <property type="match status" value="1"/>
</dbReference>
<dbReference type="PANTHER" id="PTHR11751">
    <property type="entry name" value="ALANINE AMINOTRANSFERASE"/>
    <property type="match status" value="1"/>
</dbReference>
<keyword evidence="3 11" id="KW-0032">Aminotransferase</keyword>
<comment type="similarity">
    <text evidence="7">Belongs to the class-I pyridoxal-phosphate-dependent aminotransferase family. Alanine aminotransferase subfamily.</text>
</comment>
<dbReference type="PANTHER" id="PTHR11751:SF469">
    <property type="entry name" value="ALANINE TRANSAMINASE"/>
    <property type="match status" value="1"/>
</dbReference>
<dbReference type="Gene3D" id="1.10.287.1970">
    <property type="match status" value="1"/>
</dbReference>
<dbReference type="InterPro" id="IPR004839">
    <property type="entry name" value="Aminotransferase_I/II_large"/>
</dbReference>
<evidence type="ECO:0000259" key="10">
    <source>
        <dbReference type="Pfam" id="PF00155"/>
    </source>
</evidence>
<evidence type="ECO:0000313" key="12">
    <source>
        <dbReference type="Proteomes" id="UP000752171"/>
    </source>
</evidence>
<dbReference type="EMBL" id="JAICCE010000001">
    <property type="protein sequence ID" value="KAG9282528.1"/>
    <property type="molecule type" value="Genomic_DNA"/>
</dbReference>
<organism evidence="11 12">
    <name type="scientific">Astyanax mexicanus</name>
    <name type="common">Blind cave fish</name>
    <name type="synonym">Astyanax fasciatus mexicanus</name>
    <dbReference type="NCBI Taxonomy" id="7994"/>
    <lineage>
        <taxon>Eukaryota</taxon>
        <taxon>Metazoa</taxon>
        <taxon>Chordata</taxon>
        <taxon>Craniata</taxon>
        <taxon>Vertebrata</taxon>
        <taxon>Euteleostomi</taxon>
        <taxon>Actinopterygii</taxon>
        <taxon>Neopterygii</taxon>
        <taxon>Teleostei</taxon>
        <taxon>Ostariophysi</taxon>
        <taxon>Characiformes</taxon>
        <taxon>Characoidei</taxon>
        <taxon>Acestrorhamphidae</taxon>
        <taxon>Acestrorhamphinae</taxon>
        <taxon>Astyanax</taxon>
    </lineage>
</organism>
<dbReference type="Pfam" id="PF00155">
    <property type="entry name" value="Aminotran_1_2"/>
    <property type="match status" value="1"/>
</dbReference>
<evidence type="ECO:0000256" key="8">
    <source>
        <dbReference type="ARBA" id="ARBA00026106"/>
    </source>
</evidence>
<dbReference type="InterPro" id="IPR015424">
    <property type="entry name" value="PyrdxlP-dep_Trfase"/>
</dbReference>
<evidence type="ECO:0000256" key="5">
    <source>
        <dbReference type="ARBA" id="ARBA00022898"/>
    </source>
</evidence>
<evidence type="ECO:0000313" key="11">
    <source>
        <dbReference type="EMBL" id="KAG9282528.1"/>
    </source>
</evidence>
<keyword evidence="5" id="KW-0663">Pyridoxal phosphate</keyword>
<protein>
    <recommendedName>
        <fullName evidence="8">alanine transaminase</fullName>
        <ecNumber evidence="8">2.6.1.2</ecNumber>
    </recommendedName>
</protein>
<comment type="catalytic activity">
    <reaction evidence="9">
        <text>L-alanine + 2-oxoglutarate = pyruvate + L-glutamate</text>
        <dbReference type="Rhea" id="RHEA:19453"/>
        <dbReference type="ChEBI" id="CHEBI:15361"/>
        <dbReference type="ChEBI" id="CHEBI:16810"/>
        <dbReference type="ChEBI" id="CHEBI:29985"/>
        <dbReference type="ChEBI" id="CHEBI:57972"/>
        <dbReference type="EC" id="2.6.1.2"/>
    </reaction>
</comment>
<dbReference type="InterPro" id="IPR015422">
    <property type="entry name" value="PyrdxlP-dep_Trfase_small"/>
</dbReference>
<gene>
    <name evidence="11" type="primary">GPT</name>
    <name evidence="11" type="ORF">AMEX_G1200</name>
</gene>
<comment type="pathway">
    <text evidence="6">Amino-acid degradation; L-alanine degradation via transaminase pathway; pyruvate from L-alanine: step 1/1.</text>
</comment>
<comment type="subunit">
    <text evidence="2">Homodimer.</text>
</comment>
<evidence type="ECO:0000256" key="7">
    <source>
        <dbReference type="ARBA" id="ARBA00025785"/>
    </source>
</evidence>
<dbReference type="InterPro" id="IPR045088">
    <property type="entry name" value="ALAT1/2-like"/>
</dbReference>
<accession>A0A8T2MDT6</accession>
<dbReference type="GO" id="GO:0030170">
    <property type="term" value="F:pyridoxal phosphate binding"/>
    <property type="evidence" value="ECO:0007669"/>
    <property type="project" value="InterPro"/>
</dbReference>
<dbReference type="Gene3D" id="3.40.640.10">
    <property type="entry name" value="Type I PLP-dependent aspartate aminotransferase-like (Major domain)"/>
    <property type="match status" value="1"/>
</dbReference>
<proteinExistence type="inferred from homology"/>
<dbReference type="AlphaFoldDB" id="A0A8T2MDT6"/>
<dbReference type="SUPFAM" id="SSF53383">
    <property type="entry name" value="PLP-dependent transferases"/>
    <property type="match status" value="1"/>
</dbReference>
<reference evidence="11 12" key="1">
    <citation type="submission" date="2021-07" db="EMBL/GenBank/DDBJ databases">
        <authorList>
            <person name="Imarazene B."/>
            <person name="Zahm M."/>
            <person name="Klopp C."/>
            <person name="Cabau C."/>
            <person name="Beille S."/>
            <person name="Jouanno E."/>
            <person name="Castinel A."/>
            <person name="Lluch J."/>
            <person name="Gil L."/>
            <person name="Kuchtly C."/>
            <person name="Lopez Roques C."/>
            <person name="Donnadieu C."/>
            <person name="Parrinello H."/>
            <person name="Journot L."/>
            <person name="Du K."/>
            <person name="Schartl M."/>
            <person name="Retaux S."/>
            <person name="Guiguen Y."/>
        </authorList>
    </citation>
    <scope>NUCLEOTIDE SEQUENCE [LARGE SCALE GENOMIC DNA]</scope>
    <source>
        <strain evidence="11">Pach_M1</strain>
        <tissue evidence="11">Testis</tissue>
    </source>
</reference>
<keyword evidence="4" id="KW-0808">Transferase</keyword>
<evidence type="ECO:0000256" key="2">
    <source>
        <dbReference type="ARBA" id="ARBA00011738"/>
    </source>
</evidence>
<dbReference type="Gene3D" id="3.90.1150.10">
    <property type="entry name" value="Aspartate Aminotransferase, domain 1"/>
    <property type="match status" value="1"/>
</dbReference>
<evidence type="ECO:0000256" key="9">
    <source>
        <dbReference type="ARBA" id="ARBA00047412"/>
    </source>
</evidence>
<dbReference type="EC" id="2.6.1.2" evidence="8"/>
<evidence type="ECO:0000256" key="4">
    <source>
        <dbReference type="ARBA" id="ARBA00022679"/>
    </source>
</evidence>
<comment type="caution">
    <text evidence="11">The sequence shown here is derived from an EMBL/GenBank/DDBJ whole genome shotgun (WGS) entry which is preliminary data.</text>
</comment>
<evidence type="ECO:0000256" key="3">
    <source>
        <dbReference type="ARBA" id="ARBA00022576"/>
    </source>
</evidence>
<name>A0A8T2MDT6_ASTMX</name>
<dbReference type="InterPro" id="IPR015421">
    <property type="entry name" value="PyrdxlP-dep_Trfase_major"/>
</dbReference>